<dbReference type="SUPFAM" id="SSF51445">
    <property type="entry name" value="(Trans)glycosidases"/>
    <property type="match status" value="1"/>
</dbReference>
<feature type="region of interest" description="Disordered" evidence="4">
    <location>
        <begin position="360"/>
        <end position="386"/>
    </location>
</feature>
<dbReference type="SUPFAM" id="SSF57615">
    <property type="entry name" value="Type X cellulose binding domain, CBDX"/>
    <property type="match status" value="1"/>
</dbReference>
<dbReference type="SMART" id="SM01064">
    <property type="entry name" value="CBM_10"/>
    <property type="match status" value="2"/>
</dbReference>
<protein>
    <submittedName>
        <fullName evidence="7">Cellulase family glycosylhydrolase</fullName>
    </submittedName>
</protein>
<reference evidence="7 10" key="1">
    <citation type="submission" date="2022-02" db="EMBL/GenBank/DDBJ databases">
        <title>Emergence and expansion in Europe of a Vibrio aestuarianus clonal complex pathogenic for oysters.</title>
        <authorList>
            <person name="Mesnil A."/>
            <person name="Travers M.-A."/>
        </authorList>
    </citation>
    <scope>NUCLEOTIDE SEQUENCE</scope>
    <source>
        <strain evidence="8 10">U17</strain>
        <strain evidence="7">U29</strain>
    </source>
</reference>
<proteinExistence type="inferred from homology"/>
<feature type="chain" id="PRO_5043780221" evidence="5">
    <location>
        <begin position="22"/>
        <end position="402"/>
    </location>
</feature>
<dbReference type="PANTHER" id="PTHR34142:SF1">
    <property type="entry name" value="GLYCOSIDE HYDROLASE FAMILY 5 DOMAIN-CONTAINING PROTEIN"/>
    <property type="match status" value="1"/>
</dbReference>
<dbReference type="InterPro" id="IPR002883">
    <property type="entry name" value="CBM10/Dockerin_dom"/>
</dbReference>
<sequence>MKFTKAIFSLLLFIWMSSAHAGFYVSNGVLYEANGNAFKIRGVNHAHTWYTDKLNVALSGIAATGANTVRVVLSNGYRWTKNDVSDVTNIVNLAKANKLIAILEVHDTTGYGEESSAASLDSAADYWIELKNELTGQEDYVIINLGNEPFGNNNDAVAWVNDHISAIQRLRSAGINHTIMVDAPNWGQDWQGFMLNNAQSVFNSDPKLNTIFSVHMYEVYSSYNSVNDYISSFTNKGLVLVIGEFASTHKGSDVDEGSIMERSETLSLGYIGWSWSGNDTTTSDLDIVNNWDNNSYSTWGNILINGQNGIKSTSTLATVFTCGNDCNDDSSGEYPICSSSAVDPDGDGWGWENNQSCIVQDSSDTAPNGYPYCSQESSDPDRDGWGWENNASCVVKGSIADN</sequence>
<dbReference type="InterPro" id="IPR036601">
    <property type="entry name" value="CBM10_sf"/>
</dbReference>
<dbReference type="Proteomes" id="UP001241226">
    <property type="component" value="Chromosome 2"/>
</dbReference>
<evidence type="ECO:0000256" key="1">
    <source>
        <dbReference type="ARBA" id="ARBA00022801"/>
    </source>
</evidence>
<dbReference type="InterPro" id="IPR009031">
    <property type="entry name" value="CBM10"/>
</dbReference>
<evidence type="ECO:0000259" key="6">
    <source>
        <dbReference type="PROSITE" id="PS51763"/>
    </source>
</evidence>
<keyword evidence="1 3" id="KW-0378">Hydrolase</keyword>
<dbReference type="Gene3D" id="2.30.32.30">
    <property type="entry name" value="CBM10"/>
    <property type="match status" value="2"/>
</dbReference>
<feature type="domain" description="CBM10" evidence="6">
    <location>
        <begin position="325"/>
        <end position="360"/>
    </location>
</feature>
<dbReference type="PROSITE" id="PS51763">
    <property type="entry name" value="CBM10"/>
    <property type="match status" value="2"/>
</dbReference>
<dbReference type="InterPro" id="IPR001547">
    <property type="entry name" value="Glyco_hydro_5"/>
</dbReference>
<dbReference type="GO" id="GO:0030248">
    <property type="term" value="F:cellulose binding"/>
    <property type="evidence" value="ECO:0007669"/>
    <property type="project" value="InterPro"/>
</dbReference>
<evidence type="ECO:0000313" key="10">
    <source>
        <dbReference type="Proteomes" id="UP001241226"/>
    </source>
</evidence>
<comment type="similarity">
    <text evidence="3">Belongs to the glycosyl hydrolase 5 (cellulase A) family.</text>
</comment>
<name>A0AAX3U6S9_9VIBR</name>
<feature type="domain" description="CBM10" evidence="6">
    <location>
        <begin position="362"/>
        <end position="396"/>
    </location>
</feature>
<evidence type="ECO:0000313" key="9">
    <source>
        <dbReference type="Proteomes" id="UP001239257"/>
    </source>
</evidence>
<dbReference type="Gene3D" id="3.20.20.80">
    <property type="entry name" value="Glycosidases"/>
    <property type="match status" value="1"/>
</dbReference>
<organism evidence="7 9">
    <name type="scientific">Vibrio aestuarianus</name>
    <dbReference type="NCBI Taxonomy" id="28171"/>
    <lineage>
        <taxon>Bacteria</taxon>
        <taxon>Pseudomonadati</taxon>
        <taxon>Pseudomonadota</taxon>
        <taxon>Gammaproteobacteria</taxon>
        <taxon>Vibrionales</taxon>
        <taxon>Vibrionaceae</taxon>
        <taxon>Vibrio</taxon>
    </lineage>
</organism>
<evidence type="ECO:0000256" key="3">
    <source>
        <dbReference type="RuleBase" id="RU361153"/>
    </source>
</evidence>
<dbReference type="GO" id="GO:0004553">
    <property type="term" value="F:hydrolase activity, hydrolyzing O-glycosyl compounds"/>
    <property type="evidence" value="ECO:0007669"/>
    <property type="project" value="InterPro"/>
</dbReference>
<dbReference type="Proteomes" id="UP001239257">
    <property type="component" value="Chromosome 2"/>
</dbReference>
<dbReference type="Pfam" id="PF00150">
    <property type="entry name" value="Cellulase"/>
    <property type="match status" value="1"/>
</dbReference>
<dbReference type="PROSITE" id="PS00659">
    <property type="entry name" value="GLYCOSYL_HYDROL_F5"/>
    <property type="match status" value="1"/>
</dbReference>
<dbReference type="Pfam" id="PF02013">
    <property type="entry name" value="CBM_10"/>
    <property type="match status" value="2"/>
</dbReference>
<dbReference type="InterPro" id="IPR017853">
    <property type="entry name" value="GH"/>
</dbReference>
<dbReference type="InterPro" id="IPR018087">
    <property type="entry name" value="Glyco_hydro_5_CS"/>
</dbReference>
<dbReference type="GO" id="GO:0009251">
    <property type="term" value="P:glucan catabolic process"/>
    <property type="evidence" value="ECO:0007669"/>
    <property type="project" value="TreeGrafter"/>
</dbReference>
<dbReference type="AlphaFoldDB" id="A0AAX3U6S9"/>
<evidence type="ECO:0000313" key="8">
    <source>
        <dbReference type="EMBL" id="WGK87139.1"/>
    </source>
</evidence>
<keyword evidence="2 3" id="KW-0326">Glycosidase</keyword>
<evidence type="ECO:0000256" key="2">
    <source>
        <dbReference type="ARBA" id="ARBA00023295"/>
    </source>
</evidence>
<feature type="signal peptide" evidence="5">
    <location>
        <begin position="1"/>
        <end position="21"/>
    </location>
</feature>
<dbReference type="EMBL" id="CP118712">
    <property type="protein sequence ID" value="WGK87139.1"/>
    <property type="molecule type" value="Genomic_DNA"/>
</dbReference>
<dbReference type="RefSeq" id="WP_261927942.1">
    <property type="nucleotide sequence ID" value="NZ_CALYLG010000378.1"/>
</dbReference>
<keyword evidence="5" id="KW-0732">Signal</keyword>
<dbReference type="EMBL" id="CP118710">
    <property type="protein sequence ID" value="WGK83245.1"/>
    <property type="molecule type" value="Genomic_DNA"/>
</dbReference>
<dbReference type="PANTHER" id="PTHR34142">
    <property type="entry name" value="ENDO-BETA-1,4-GLUCANASE A"/>
    <property type="match status" value="1"/>
</dbReference>
<evidence type="ECO:0000256" key="5">
    <source>
        <dbReference type="SAM" id="SignalP"/>
    </source>
</evidence>
<evidence type="ECO:0000313" key="7">
    <source>
        <dbReference type="EMBL" id="WGK83245.1"/>
    </source>
</evidence>
<gene>
    <name evidence="7" type="ORF">PYE51_17975</name>
    <name evidence="8" type="ORF">PYE67_13480</name>
</gene>
<evidence type="ECO:0000256" key="4">
    <source>
        <dbReference type="SAM" id="MobiDB-lite"/>
    </source>
</evidence>
<accession>A0AAX3U6S9</accession>